<feature type="region of interest" description="Disordered" evidence="1">
    <location>
        <begin position="48"/>
        <end position="78"/>
    </location>
</feature>
<evidence type="ECO:0008006" key="4">
    <source>
        <dbReference type="Google" id="ProtNLM"/>
    </source>
</evidence>
<accession>A0ABP7F8I8</accession>
<evidence type="ECO:0000313" key="2">
    <source>
        <dbReference type="EMBL" id="GAA3730554.1"/>
    </source>
</evidence>
<reference evidence="3" key="1">
    <citation type="journal article" date="2019" name="Int. J. Syst. Evol. Microbiol.">
        <title>The Global Catalogue of Microorganisms (GCM) 10K type strain sequencing project: providing services to taxonomists for standard genome sequencing and annotation.</title>
        <authorList>
            <consortium name="The Broad Institute Genomics Platform"/>
            <consortium name="The Broad Institute Genome Sequencing Center for Infectious Disease"/>
            <person name="Wu L."/>
            <person name="Ma J."/>
        </authorList>
    </citation>
    <scope>NUCLEOTIDE SEQUENCE [LARGE SCALE GENOMIC DNA]</scope>
    <source>
        <strain evidence="3">JCM 17137</strain>
    </source>
</reference>
<dbReference type="Proteomes" id="UP001500908">
    <property type="component" value="Unassembled WGS sequence"/>
</dbReference>
<dbReference type="EMBL" id="BAABDD010000003">
    <property type="protein sequence ID" value="GAA3730554.1"/>
    <property type="molecule type" value="Genomic_DNA"/>
</dbReference>
<evidence type="ECO:0000313" key="3">
    <source>
        <dbReference type="Proteomes" id="UP001500908"/>
    </source>
</evidence>
<proteinExistence type="predicted"/>
<keyword evidence="3" id="KW-1185">Reference proteome</keyword>
<protein>
    <recommendedName>
        <fullName evidence="4">Tellurite resistance protein TerB</fullName>
    </recommendedName>
</protein>
<evidence type="ECO:0000256" key="1">
    <source>
        <dbReference type="SAM" id="MobiDB-lite"/>
    </source>
</evidence>
<feature type="compositionally biased region" description="Basic residues" evidence="1">
    <location>
        <begin position="64"/>
        <end position="78"/>
    </location>
</feature>
<dbReference type="RefSeq" id="WP_344967581.1">
    <property type="nucleotide sequence ID" value="NZ_BAABDD010000003.1"/>
</dbReference>
<sequence>MDSDLDARLHDHVALAEIELYTELLVAVAATDGQLTVEEIDEVLGVLPQRPLDADPPVAARTGGTHRRRRRGARRSRR</sequence>
<name>A0ABP7F8I8_9ACTN</name>
<comment type="caution">
    <text evidence="2">The sequence shown here is derived from an EMBL/GenBank/DDBJ whole genome shotgun (WGS) entry which is preliminary data.</text>
</comment>
<organism evidence="2 3">
    <name type="scientific">Salinactinospora qingdaonensis</name>
    <dbReference type="NCBI Taxonomy" id="702744"/>
    <lineage>
        <taxon>Bacteria</taxon>
        <taxon>Bacillati</taxon>
        <taxon>Actinomycetota</taxon>
        <taxon>Actinomycetes</taxon>
        <taxon>Streptosporangiales</taxon>
        <taxon>Nocardiopsidaceae</taxon>
        <taxon>Salinactinospora</taxon>
    </lineage>
</organism>
<gene>
    <name evidence="2" type="ORF">GCM10022402_09030</name>
</gene>